<gene>
    <name evidence="1" type="ORF">AB1Y20_000703</name>
</gene>
<proteinExistence type="predicted"/>
<evidence type="ECO:0008006" key="3">
    <source>
        <dbReference type="Google" id="ProtNLM"/>
    </source>
</evidence>
<evidence type="ECO:0000313" key="1">
    <source>
        <dbReference type="EMBL" id="KAL1529768.1"/>
    </source>
</evidence>
<dbReference type="Proteomes" id="UP001515480">
    <property type="component" value="Unassembled WGS sequence"/>
</dbReference>
<dbReference type="AlphaFoldDB" id="A0AB34K9E5"/>
<comment type="caution">
    <text evidence="1">The sequence shown here is derived from an EMBL/GenBank/DDBJ whole genome shotgun (WGS) entry which is preliminary data.</text>
</comment>
<evidence type="ECO:0000313" key="2">
    <source>
        <dbReference type="Proteomes" id="UP001515480"/>
    </source>
</evidence>
<organism evidence="1 2">
    <name type="scientific">Prymnesium parvum</name>
    <name type="common">Toxic golden alga</name>
    <dbReference type="NCBI Taxonomy" id="97485"/>
    <lineage>
        <taxon>Eukaryota</taxon>
        <taxon>Haptista</taxon>
        <taxon>Haptophyta</taxon>
        <taxon>Prymnesiophyceae</taxon>
        <taxon>Prymnesiales</taxon>
        <taxon>Prymnesiaceae</taxon>
        <taxon>Prymnesium</taxon>
    </lineage>
</organism>
<dbReference type="EMBL" id="JBGBPQ010000001">
    <property type="protein sequence ID" value="KAL1529768.1"/>
    <property type="molecule type" value="Genomic_DNA"/>
</dbReference>
<accession>A0AB34K9E5</accession>
<reference evidence="1 2" key="1">
    <citation type="journal article" date="2024" name="Science">
        <title>Giant polyketide synthase enzymes in the biosynthesis of giant marine polyether toxins.</title>
        <authorList>
            <person name="Fallon T.R."/>
            <person name="Shende V.V."/>
            <person name="Wierzbicki I.H."/>
            <person name="Pendleton A.L."/>
            <person name="Watervoot N.F."/>
            <person name="Auber R.P."/>
            <person name="Gonzalez D.J."/>
            <person name="Wisecaver J.H."/>
            <person name="Moore B.S."/>
        </authorList>
    </citation>
    <scope>NUCLEOTIDE SEQUENCE [LARGE SCALE GENOMIC DNA]</scope>
    <source>
        <strain evidence="1 2">12B1</strain>
    </source>
</reference>
<protein>
    <recommendedName>
        <fullName evidence="3">DUF3829 domain-containing protein</fullName>
    </recommendedName>
</protein>
<sequence length="283" mass="30776">MSLAVLCVLPAYRPAVCSGLRPSARCSSPCAHLDMSRAHALRISSFALASWALPAVARELTPNEQRQALQAIVEKRGDLDPGRRGNFNEKALFSEDFYFKYGLRPTPQEATASGSQVEAKLKEQELPFSPVQRRYTGYQKFAPRIQEGLAAYSGELRLAIAKGDWEAILAATEKGKRGQGDAVKAVSPAPARSVARAYGLFANTALQSENDSTTTANLLARHLVNEYYFALDDMATAAMEKDSAAAKVAWKRGKEYVNAYLALVNQVISAKVGEKFALIDATV</sequence>
<name>A0AB34K9E5_PRYPA</name>
<keyword evidence="2" id="KW-1185">Reference proteome</keyword>